<reference evidence="1" key="2">
    <citation type="submission" date="2019-10" db="EMBL/GenBank/DDBJ databases">
        <authorList>
            <consortium name="NCBI Pathogen Detection Project"/>
        </authorList>
    </citation>
    <scope>NUCLEOTIDE SEQUENCE</scope>
    <source>
        <strain evidence="1">Salmonella enterica</strain>
    </source>
</reference>
<proteinExistence type="predicted"/>
<protein>
    <submittedName>
        <fullName evidence="1">Ead/Ea22-like family protein</fullName>
    </submittedName>
</protein>
<feature type="non-terminal residue" evidence="1">
    <location>
        <position position="1"/>
    </location>
</feature>
<name>A0A3U9UWH6_SALET</name>
<dbReference type="AlphaFoldDB" id="A0A3U9UWH6"/>
<organism evidence="1">
    <name type="scientific">Salmonella enterica I</name>
    <dbReference type="NCBI Taxonomy" id="59201"/>
    <lineage>
        <taxon>Bacteria</taxon>
        <taxon>Pseudomonadati</taxon>
        <taxon>Pseudomonadota</taxon>
        <taxon>Gammaproteobacteria</taxon>
        <taxon>Enterobacterales</taxon>
        <taxon>Enterobacteriaceae</taxon>
        <taxon>Salmonella</taxon>
    </lineage>
</organism>
<evidence type="ECO:0000313" key="1">
    <source>
        <dbReference type="EMBL" id="HAE1230382.1"/>
    </source>
</evidence>
<dbReference type="EMBL" id="DAAQXC010000042">
    <property type="protein sequence ID" value="HAE1230382.1"/>
    <property type="molecule type" value="Genomic_DNA"/>
</dbReference>
<accession>A0A3U9UWH6</accession>
<gene>
    <name evidence="1" type="ORF">G2927_23980</name>
</gene>
<comment type="caution">
    <text evidence="1">The sequence shown here is derived from an EMBL/GenBank/DDBJ whole genome shotgun (WGS) entry which is preliminary data.</text>
</comment>
<reference evidence="1" key="1">
    <citation type="journal article" date="2018" name="Genome Biol.">
        <title>SKESA: strategic k-mer extension for scrupulous assemblies.</title>
        <authorList>
            <person name="Souvorov A."/>
            <person name="Agarwala R."/>
            <person name="Lipman D.J."/>
        </authorList>
    </citation>
    <scope>NUCLEOTIDE SEQUENCE</scope>
    <source>
        <strain evidence="1">Salmonella enterica</strain>
    </source>
</reference>
<sequence length="46" mass="4920">AAANPATVLALLDVLYEFGEDEVAISEYVTNLEDALRVAAAPQQEE</sequence>